<evidence type="ECO:0000313" key="4">
    <source>
        <dbReference type="Proteomes" id="UP000008332"/>
    </source>
</evidence>
<evidence type="ECO:0000313" key="3">
    <source>
        <dbReference type="EMBL" id="ABD72031.1"/>
    </source>
</evidence>
<keyword evidence="3" id="KW-0614">Plasmid</keyword>
<organism evidence="3 4">
    <name type="scientific">Albidiferax ferrireducens (strain ATCC BAA-621 / DSM 15236 / T118)</name>
    <name type="common">Rhodoferax ferrireducens</name>
    <dbReference type="NCBI Taxonomy" id="338969"/>
    <lineage>
        <taxon>Bacteria</taxon>
        <taxon>Pseudomonadati</taxon>
        <taxon>Pseudomonadota</taxon>
        <taxon>Betaproteobacteria</taxon>
        <taxon>Burkholderiales</taxon>
        <taxon>Comamonadaceae</taxon>
        <taxon>Rhodoferax</taxon>
    </lineage>
</organism>
<dbReference type="AlphaFoldDB" id="Q21QB4"/>
<dbReference type="HOGENOM" id="CLU_775852_0_0_4"/>
<feature type="coiled-coil region" evidence="1">
    <location>
        <begin position="165"/>
        <end position="227"/>
    </location>
</feature>
<name>Q21QB4_ALBFT</name>
<feature type="region of interest" description="Disordered" evidence="2">
    <location>
        <begin position="329"/>
        <end position="357"/>
    </location>
</feature>
<sequence length="357" mass="39039">MSVTLNKHLEIGVIRKILSSGTGGENANSYLNDALAELSGVLARLADSGTTARLAYAEILEELLVRYEETPNGAQLMEFVGAFNRKRESTCARLPLGTAGTAAEAVATFRNKVAKGYRTRLPLSTVSPDLAQRVAAMFDEIVGELRAALSQSAIKEMAIVQAAHQQELERIQSLARKEVELLEADQAALSSRLGAANDNVAHLTLALEQKNDRIGELAQSLDSVQSRLQQSASKEAVAVTRGSLMEEKLRALEVTNARLTAAESDERKKRLLTLDENRQMGLALEATKQQNQSLNLQLESIQSKANDLTKRVENGEQRISALLKRVQTAQLPSEPAGRQRRIGPLHRAMKKTQLTKK</sequence>
<accession>Q21QB4</accession>
<protein>
    <submittedName>
        <fullName evidence="3">Uncharacterized protein</fullName>
    </submittedName>
</protein>
<keyword evidence="1" id="KW-0175">Coiled coil</keyword>
<keyword evidence="4" id="KW-1185">Reference proteome</keyword>
<evidence type="ECO:0000256" key="1">
    <source>
        <dbReference type="SAM" id="Coils"/>
    </source>
</evidence>
<feature type="coiled-coil region" evidence="1">
    <location>
        <begin position="284"/>
        <end position="325"/>
    </location>
</feature>
<gene>
    <name evidence="3" type="ordered locus">Rfer_4345</name>
</gene>
<feature type="compositionally biased region" description="Basic residues" evidence="2">
    <location>
        <begin position="338"/>
        <end position="357"/>
    </location>
</feature>
<dbReference type="RefSeq" id="WP_011458708.1">
    <property type="nucleotide sequence ID" value="NC_007901.1"/>
</dbReference>
<dbReference type="KEGG" id="rfr:Rfer_4345"/>
<reference evidence="4" key="1">
    <citation type="submission" date="2006-02" db="EMBL/GenBank/DDBJ databases">
        <title>Complete sequence of plasmid 1 of Rhodoferax ferrireducens DSM 15236.</title>
        <authorList>
            <person name="Copeland A."/>
            <person name="Lucas S."/>
            <person name="Lapidus A."/>
            <person name="Barry K."/>
            <person name="Detter J.C."/>
            <person name="Glavina del Rio T."/>
            <person name="Hammon N."/>
            <person name="Israni S."/>
            <person name="Pitluck S."/>
            <person name="Brettin T."/>
            <person name="Bruce D."/>
            <person name="Han C."/>
            <person name="Tapia R."/>
            <person name="Gilna P."/>
            <person name="Kiss H."/>
            <person name="Schmutz J."/>
            <person name="Larimer F."/>
            <person name="Land M."/>
            <person name="Kyrpides N."/>
            <person name="Ivanova N."/>
            <person name="Richardson P."/>
        </authorList>
    </citation>
    <scope>NUCLEOTIDE SEQUENCE [LARGE SCALE GENOMIC DNA]</scope>
    <source>
        <strain evidence="4">ATCC BAA-621 / DSM 15236 / T118</strain>
        <plasmid evidence="4">Plasmid pDSM15236</plasmid>
    </source>
</reference>
<evidence type="ECO:0000256" key="2">
    <source>
        <dbReference type="SAM" id="MobiDB-lite"/>
    </source>
</evidence>
<proteinExistence type="predicted"/>
<dbReference type="Proteomes" id="UP000008332">
    <property type="component" value="Plasmid unnamed1"/>
</dbReference>
<dbReference type="EMBL" id="CP000268">
    <property type="protein sequence ID" value="ABD72031.1"/>
    <property type="molecule type" value="Genomic_DNA"/>
</dbReference>
<geneLocation type="plasmid" evidence="4">
    <name>pDSM15236</name>
</geneLocation>